<accession>A0A2M9B6G7</accession>
<evidence type="ECO:0008006" key="4">
    <source>
        <dbReference type="Google" id="ProtNLM"/>
    </source>
</evidence>
<feature type="transmembrane region" description="Helical" evidence="1">
    <location>
        <begin position="54"/>
        <end position="74"/>
    </location>
</feature>
<gene>
    <name evidence="2" type="ORF">CLV56_3012</name>
</gene>
<keyword evidence="1" id="KW-1133">Transmembrane helix</keyword>
<feature type="transmembrane region" description="Helical" evidence="1">
    <location>
        <begin position="120"/>
        <end position="138"/>
    </location>
</feature>
<dbReference type="AlphaFoldDB" id="A0A2M9B6G7"/>
<protein>
    <recommendedName>
        <fullName evidence="4">Aromatic acid exporter family member 1</fullName>
    </recommendedName>
</protein>
<dbReference type="EMBL" id="PGEZ01000002">
    <property type="protein sequence ID" value="PJJ53522.1"/>
    <property type="molecule type" value="Genomic_DNA"/>
</dbReference>
<feature type="transmembrane region" description="Helical" evidence="1">
    <location>
        <begin position="81"/>
        <end position="114"/>
    </location>
</feature>
<keyword evidence="3" id="KW-1185">Reference proteome</keyword>
<feature type="transmembrane region" description="Helical" evidence="1">
    <location>
        <begin position="150"/>
        <end position="174"/>
    </location>
</feature>
<dbReference type="RefSeq" id="WP_100415212.1">
    <property type="nucleotide sequence ID" value="NZ_PGEZ01000002.1"/>
</dbReference>
<name>A0A2M9B6G7_9ACTN</name>
<evidence type="ECO:0000256" key="1">
    <source>
        <dbReference type="SAM" id="Phobius"/>
    </source>
</evidence>
<keyword evidence="1" id="KW-0812">Transmembrane</keyword>
<keyword evidence="1" id="KW-0472">Membrane</keyword>
<organism evidence="2 3">
    <name type="scientific">Mumia flava</name>
    <dbReference type="NCBI Taxonomy" id="1348852"/>
    <lineage>
        <taxon>Bacteria</taxon>
        <taxon>Bacillati</taxon>
        <taxon>Actinomycetota</taxon>
        <taxon>Actinomycetes</taxon>
        <taxon>Propionibacteriales</taxon>
        <taxon>Nocardioidaceae</taxon>
        <taxon>Mumia</taxon>
    </lineage>
</organism>
<feature type="transmembrane region" description="Helical" evidence="1">
    <location>
        <begin position="29"/>
        <end position="48"/>
    </location>
</feature>
<evidence type="ECO:0000313" key="2">
    <source>
        <dbReference type="EMBL" id="PJJ53522.1"/>
    </source>
</evidence>
<sequence>MSTTEAPNGARRPLRALERFWGMHPRLSMAIKGAVAAALAWFVAHLLPAPLSDYAYYAPLGAVVATAYTVVASVRDSVRTVAAIAVGAAIAQLVEVAGLPSVVGVAVVVVLAILAAGWPWFADARAWVVTSALFVLILGRADAIGYAGSYTALVALGAAIGTAVNAVLPPLMLLPTSAELDRLRDTLVDQLDDLRDGLSADEAPSPDEWRAREREIRPVAARARQAVDWSRDAARANPRARRNARWVSSVTGRADALETSAEVVDDLTRMVVRWESRDRHDLAFGQALRPLVADALDAYASALRTTDDATADPGALDRLQEATDALHRAVRARRSEVGADTFVAGTVVLALGRAGAALGRHEPAP</sequence>
<comment type="caution">
    <text evidence="2">The sequence shown here is derived from an EMBL/GenBank/DDBJ whole genome shotgun (WGS) entry which is preliminary data.</text>
</comment>
<dbReference type="OrthoDB" id="3579456at2"/>
<dbReference type="Proteomes" id="UP000230842">
    <property type="component" value="Unassembled WGS sequence"/>
</dbReference>
<reference evidence="2 3" key="1">
    <citation type="submission" date="2017-11" db="EMBL/GenBank/DDBJ databases">
        <title>Genomic Encyclopedia of Archaeal and Bacterial Type Strains, Phase II (KMG-II): From Individual Species to Whole Genera.</title>
        <authorList>
            <person name="Goeker M."/>
        </authorList>
    </citation>
    <scope>NUCLEOTIDE SEQUENCE [LARGE SCALE GENOMIC DNA]</scope>
    <source>
        <strain evidence="2 3">DSM 27763</strain>
    </source>
</reference>
<evidence type="ECO:0000313" key="3">
    <source>
        <dbReference type="Proteomes" id="UP000230842"/>
    </source>
</evidence>
<proteinExistence type="predicted"/>